<feature type="domain" description="At1g61320/AtMIF1 LRR" evidence="6">
    <location>
        <begin position="425"/>
        <end position="634"/>
    </location>
</feature>
<evidence type="ECO:0000256" key="2">
    <source>
        <dbReference type="ARBA" id="ARBA00022664"/>
    </source>
</evidence>
<evidence type="ECO:0000313" key="7">
    <source>
        <dbReference type="EMBL" id="CAD6338120.1"/>
    </source>
</evidence>
<dbReference type="EMBL" id="CAJGYO010000018">
    <property type="protein sequence ID" value="CAD6338120.1"/>
    <property type="molecule type" value="Genomic_DNA"/>
</dbReference>
<evidence type="ECO:0000256" key="5">
    <source>
        <dbReference type="SAM" id="Phobius"/>
    </source>
</evidence>
<dbReference type="Proteomes" id="UP000604825">
    <property type="component" value="Unassembled WGS sequence"/>
</dbReference>
<reference evidence="7" key="1">
    <citation type="submission" date="2020-10" db="EMBL/GenBank/DDBJ databases">
        <authorList>
            <person name="Han B."/>
            <person name="Lu T."/>
            <person name="Zhao Q."/>
            <person name="Huang X."/>
            <person name="Zhao Y."/>
        </authorList>
    </citation>
    <scope>NUCLEOTIDE SEQUENCE</scope>
</reference>
<evidence type="ECO:0000256" key="1">
    <source>
        <dbReference type="ARBA" id="ARBA00006644"/>
    </source>
</evidence>
<dbReference type="GO" id="GO:0045292">
    <property type="term" value="P:mRNA cis splicing, via spliceosome"/>
    <property type="evidence" value="ECO:0007669"/>
    <property type="project" value="TreeGrafter"/>
</dbReference>
<accession>A0A811SBG5</accession>
<dbReference type="PANTHER" id="PTHR12718:SF2">
    <property type="entry name" value="SPLICEOSOME-ASSOCIATED PROTEIN CWC15 HOMOLOG"/>
    <property type="match status" value="1"/>
</dbReference>
<dbReference type="InterPro" id="IPR006973">
    <property type="entry name" value="Cwf_Cwc_15"/>
</dbReference>
<feature type="compositionally biased region" description="Basic and acidic residues" evidence="4">
    <location>
        <begin position="73"/>
        <end position="116"/>
    </location>
</feature>
<feature type="compositionally biased region" description="Acidic residues" evidence="4">
    <location>
        <begin position="152"/>
        <end position="166"/>
    </location>
</feature>
<evidence type="ECO:0000256" key="3">
    <source>
        <dbReference type="ARBA" id="ARBA00023187"/>
    </source>
</evidence>
<keyword evidence="2" id="KW-0507">mRNA processing</keyword>
<dbReference type="PANTHER" id="PTHR12718">
    <property type="entry name" value="CELL CYCLE CONTROL PROTEIN CWF15"/>
    <property type="match status" value="1"/>
</dbReference>
<keyword evidence="5" id="KW-0812">Transmembrane</keyword>
<sequence length="645" mass="73640">MHQSVRTQTSAQPRRPRPHRHRAVSPLHFSCTSAARPTWAPAKGGNEQGGTRIFGPSQKYPSRDLAAHTSLKPRKDGQQTQEELQKRNPREELEERERKHYSSKDKSYAEERDRRKSSSQLLLEGSKREAEDKIVPREIDADDSDVEPKSDDESDEDDDDDDDDTEALMAELERIKREPRRSSERSERQQAEEEAKMKEAELMRGNPLININNPGSFSVKRRWDDDVVFKNQARGETKTPKRLINDTIRSDFHRKFLQRLKACSFTCVSSLLFLFYLIGRFPQAPFLVLRKTVFQLLKDESSRPDDVISAAQRYIEQNGAKTFENLVNKLGHHAFHEGWSILCDALLDFETKSISNHIVTTLLSGNMEENLSFAISQSDAVRTPLQQRLHDAEAVRPCSDVYGVRPFIVRLNLALDLLPAEFIGEEDMYIFPVELFDSASISRLQHLQLSCVSFKPGSQFMGFPNLKKLDLQLFSVSRKNLEDMLAGCSTLTWLSLSRCCMKDELTVKQPLDRLMYLSIVDCSITKIELQAENLKTFEYNGARVPIDLGQVKQLETAQVYLYGLTLNYALTVLPNVLTGVKNFTLDTYLPLENLHFYQLKILRLLLLIDTRSTPNVLSLVSFLRASPFLEELEVHGPNLSGSMLA</sequence>
<dbReference type="Gene3D" id="3.80.10.10">
    <property type="entry name" value="Ribonuclease Inhibitor"/>
    <property type="match status" value="1"/>
</dbReference>
<feature type="region of interest" description="Disordered" evidence="4">
    <location>
        <begin position="1"/>
        <end position="195"/>
    </location>
</feature>
<dbReference type="InterPro" id="IPR032675">
    <property type="entry name" value="LRR_dom_sf"/>
</dbReference>
<dbReference type="Pfam" id="PF04889">
    <property type="entry name" value="Cwf_Cwc_15"/>
    <property type="match status" value="1"/>
</dbReference>
<feature type="compositionally biased region" description="Basic residues" evidence="4">
    <location>
        <begin position="14"/>
        <end position="23"/>
    </location>
</feature>
<keyword evidence="5" id="KW-1133">Transmembrane helix</keyword>
<keyword evidence="8" id="KW-1185">Reference proteome</keyword>
<dbReference type="Pfam" id="PF23622">
    <property type="entry name" value="LRR_At1g61320_AtMIF1"/>
    <property type="match status" value="1"/>
</dbReference>
<feature type="compositionally biased region" description="Polar residues" evidence="4">
    <location>
        <begin position="1"/>
        <end position="12"/>
    </location>
</feature>
<keyword evidence="3" id="KW-0508">mRNA splicing</keyword>
<comment type="similarity">
    <text evidence="1">Belongs to the CWC15 family.</text>
</comment>
<comment type="caution">
    <text evidence="7">The sequence shown here is derived from an EMBL/GenBank/DDBJ whole genome shotgun (WGS) entry which is preliminary data.</text>
</comment>
<dbReference type="AlphaFoldDB" id="A0A811SBG5"/>
<dbReference type="InterPro" id="IPR055357">
    <property type="entry name" value="LRR_At1g61320_AtMIF1"/>
</dbReference>
<dbReference type="OrthoDB" id="30179at2759"/>
<feature type="compositionally biased region" description="Basic and acidic residues" evidence="4">
    <location>
        <begin position="125"/>
        <end position="139"/>
    </location>
</feature>
<name>A0A811SBG5_9POAL</name>
<protein>
    <recommendedName>
        <fullName evidence="6">At1g61320/AtMIF1 LRR domain-containing protein</fullName>
    </recommendedName>
</protein>
<feature type="compositionally biased region" description="Basic and acidic residues" evidence="4">
    <location>
        <begin position="171"/>
        <end position="195"/>
    </location>
</feature>
<dbReference type="GO" id="GO:0071013">
    <property type="term" value="C:catalytic step 2 spliceosome"/>
    <property type="evidence" value="ECO:0007669"/>
    <property type="project" value="TreeGrafter"/>
</dbReference>
<evidence type="ECO:0000313" key="8">
    <source>
        <dbReference type="Proteomes" id="UP000604825"/>
    </source>
</evidence>
<feature type="transmembrane region" description="Helical" evidence="5">
    <location>
        <begin position="262"/>
        <end position="279"/>
    </location>
</feature>
<proteinExistence type="inferred from homology"/>
<evidence type="ECO:0000256" key="4">
    <source>
        <dbReference type="SAM" id="MobiDB-lite"/>
    </source>
</evidence>
<keyword evidence="5" id="KW-0472">Membrane</keyword>
<dbReference type="SUPFAM" id="SSF52058">
    <property type="entry name" value="L domain-like"/>
    <property type="match status" value="1"/>
</dbReference>
<dbReference type="GO" id="GO:0003723">
    <property type="term" value="F:RNA binding"/>
    <property type="evidence" value="ECO:0007669"/>
    <property type="project" value="TreeGrafter"/>
</dbReference>
<organism evidence="7 8">
    <name type="scientific">Miscanthus lutarioriparius</name>
    <dbReference type="NCBI Taxonomy" id="422564"/>
    <lineage>
        <taxon>Eukaryota</taxon>
        <taxon>Viridiplantae</taxon>
        <taxon>Streptophyta</taxon>
        <taxon>Embryophyta</taxon>
        <taxon>Tracheophyta</taxon>
        <taxon>Spermatophyta</taxon>
        <taxon>Magnoliopsida</taxon>
        <taxon>Liliopsida</taxon>
        <taxon>Poales</taxon>
        <taxon>Poaceae</taxon>
        <taxon>PACMAD clade</taxon>
        <taxon>Panicoideae</taxon>
        <taxon>Andropogonodae</taxon>
        <taxon>Andropogoneae</taxon>
        <taxon>Saccharinae</taxon>
        <taxon>Miscanthus</taxon>
    </lineage>
</organism>
<evidence type="ECO:0000259" key="6">
    <source>
        <dbReference type="Pfam" id="PF23622"/>
    </source>
</evidence>
<gene>
    <name evidence="7" type="ORF">NCGR_LOCUS62218</name>
</gene>